<dbReference type="InterPro" id="IPR029058">
    <property type="entry name" value="AB_hydrolase_fold"/>
</dbReference>
<dbReference type="PANTHER" id="PTHR33428:SF10">
    <property type="entry name" value="CHLOROPHYLLASE-1"/>
    <property type="match status" value="1"/>
</dbReference>
<dbReference type="KEGG" id="egu:105054855"/>
<evidence type="ECO:0000313" key="2">
    <source>
        <dbReference type="RefSeq" id="XP_010934773.1"/>
    </source>
</evidence>
<dbReference type="InterPro" id="IPR017395">
    <property type="entry name" value="Chlorophyllase-like"/>
</dbReference>
<sequence>MASEIINKPSATAVSVFDYGKLYVDTIPVKQGDESSPPKDILVVSPKVAGTYTVVLFIQGYLLSNTYYTQLLQHVASHGFIVVAPQSIVLSPYSEEDITSAAAVTNWLPAGLQSVLPTGVEPNLDKLALAGHSRGGHAAFSLALGHAETKLKFSLLMGIDPVAGPSKCCQIPPKILTYKPSSFELEIPVLVMGTGLGSEQKNILFPPCAPDGVNHKEFYNECKPPCYHIVVTDYGHLDMLNDTAPKITKCVCKNGTNCREIMRKTTGGIMTAFLKAYLLDLEGDLKAIVDDPQFAPTKLYPVSYRLE</sequence>
<accession>A0A6I9S011</accession>
<protein>
    <submittedName>
        <fullName evidence="2">Chlorophyllase-1</fullName>
    </submittedName>
</protein>
<dbReference type="RefSeq" id="XP_010934773.1">
    <property type="nucleotide sequence ID" value="XM_010936471.2"/>
</dbReference>
<dbReference type="AlphaFoldDB" id="A0A6I9S011"/>
<dbReference type="OrthoDB" id="2093222at2759"/>
<reference evidence="2" key="1">
    <citation type="submission" date="2025-08" db="UniProtKB">
        <authorList>
            <consortium name="RefSeq"/>
        </authorList>
    </citation>
    <scope>IDENTIFICATION</scope>
</reference>
<dbReference type="InParanoid" id="A0A6I9S011"/>
<dbReference type="SUPFAM" id="SSF53474">
    <property type="entry name" value="alpha/beta-Hydrolases"/>
    <property type="match status" value="1"/>
</dbReference>
<keyword evidence="1" id="KW-1185">Reference proteome</keyword>
<dbReference type="Gene3D" id="3.40.50.1820">
    <property type="entry name" value="alpha/beta hydrolase"/>
    <property type="match status" value="1"/>
</dbReference>
<dbReference type="GO" id="GO:0047746">
    <property type="term" value="F:chlorophyllase activity"/>
    <property type="evidence" value="ECO:0007669"/>
    <property type="project" value="TreeGrafter"/>
</dbReference>
<organism evidence="1 2">
    <name type="scientific">Elaeis guineensis var. tenera</name>
    <name type="common">Oil palm</name>
    <dbReference type="NCBI Taxonomy" id="51953"/>
    <lineage>
        <taxon>Eukaryota</taxon>
        <taxon>Viridiplantae</taxon>
        <taxon>Streptophyta</taxon>
        <taxon>Embryophyta</taxon>
        <taxon>Tracheophyta</taxon>
        <taxon>Spermatophyta</taxon>
        <taxon>Magnoliopsida</taxon>
        <taxon>Liliopsida</taxon>
        <taxon>Arecaceae</taxon>
        <taxon>Arecoideae</taxon>
        <taxon>Cocoseae</taxon>
        <taxon>Elaeidinae</taxon>
        <taxon>Elaeis</taxon>
    </lineage>
</organism>
<proteinExistence type="predicted"/>
<dbReference type="Proteomes" id="UP000504607">
    <property type="component" value="Chromosome 12"/>
</dbReference>
<dbReference type="GO" id="GO:0015996">
    <property type="term" value="P:chlorophyll catabolic process"/>
    <property type="evidence" value="ECO:0007669"/>
    <property type="project" value="UniProtKB-UniPathway"/>
</dbReference>
<dbReference type="GeneID" id="105054855"/>
<dbReference type="UniPathway" id="UPA00674"/>
<gene>
    <name evidence="2" type="primary">LOC105054855</name>
</gene>
<dbReference type="Pfam" id="PF07224">
    <property type="entry name" value="Chlorophyllase"/>
    <property type="match status" value="1"/>
</dbReference>
<name>A0A6I9S011_ELAGV</name>
<evidence type="ECO:0000313" key="1">
    <source>
        <dbReference type="Proteomes" id="UP000504607"/>
    </source>
</evidence>
<dbReference type="PANTHER" id="PTHR33428">
    <property type="entry name" value="CHLOROPHYLLASE-2, CHLOROPLASTIC"/>
    <property type="match status" value="1"/>
</dbReference>